<feature type="transmembrane region" description="Helical" evidence="5">
    <location>
        <begin position="74"/>
        <end position="95"/>
    </location>
</feature>
<evidence type="ECO:0000256" key="2">
    <source>
        <dbReference type="ARBA" id="ARBA00022692"/>
    </source>
</evidence>
<feature type="domain" description="Yip1" evidence="6">
    <location>
        <begin position="6"/>
        <end position="179"/>
    </location>
</feature>
<name>A0A2X2CY33_PSELU</name>
<evidence type="ECO:0000313" key="12">
    <source>
        <dbReference type="Proteomes" id="UP000638986"/>
    </source>
</evidence>
<feature type="transmembrane region" description="Helical" evidence="5">
    <location>
        <begin position="129"/>
        <end position="152"/>
    </location>
</feature>
<dbReference type="Proteomes" id="UP000638986">
    <property type="component" value="Unassembled WGS sequence"/>
</dbReference>
<evidence type="ECO:0000313" key="10">
    <source>
        <dbReference type="Proteomes" id="UP000250443"/>
    </source>
</evidence>
<feature type="transmembrane region" description="Helical" evidence="5">
    <location>
        <begin position="34"/>
        <end position="54"/>
    </location>
</feature>
<reference evidence="9 10" key="1">
    <citation type="submission" date="2018-06" db="EMBL/GenBank/DDBJ databases">
        <authorList>
            <consortium name="Pathogen Informatics"/>
            <person name="Doyle S."/>
        </authorList>
    </citation>
    <scope>NUCLEOTIDE SEQUENCE [LARGE SCALE GENOMIC DNA]</scope>
    <source>
        <strain evidence="9 10">NCTC11842</strain>
    </source>
</reference>
<dbReference type="EMBL" id="UAUF01000014">
    <property type="protein sequence ID" value="SPZ11783.1"/>
    <property type="molecule type" value="Genomic_DNA"/>
</dbReference>
<evidence type="ECO:0000256" key="5">
    <source>
        <dbReference type="SAM" id="Phobius"/>
    </source>
</evidence>
<organism evidence="9 10">
    <name type="scientific">Pseudomonas luteola</name>
    <dbReference type="NCBI Taxonomy" id="47886"/>
    <lineage>
        <taxon>Bacteria</taxon>
        <taxon>Pseudomonadati</taxon>
        <taxon>Pseudomonadota</taxon>
        <taxon>Gammaproteobacteria</taxon>
        <taxon>Pseudomonadales</taxon>
        <taxon>Pseudomonadaceae</taxon>
        <taxon>Pseudomonas</taxon>
    </lineage>
</organism>
<sequence>MINHVWGLLAHPDREWKQIDNERESVSHAYAHHILWLAAIPAVCAFIGTTQLGWSFGGNHLLRLSPWTAFTIGVMSYALMLGAVYVMGSVIHWLARRYPDRPSKERCVVFAGYIATPMFLSGLVALYPLVWLCALAGIAGLCYTAYLLYVGIPNFLNIDRREGFIMSGSTLAIGVLVLELLMAMTVLLWGYGLQFG</sequence>
<keyword evidence="11" id="KW-1185">Reference proteome</keyword>
<feature type="transmembrane region" description="Helical" evidence="5">
    <location>
        <begin position="107"/>
        <end position="123"/>
    </location>
</feature>
<evidence type="ECO:0000313" key="9">
    <source>
        <dbReference type="EMBL" id="SPZ11783.1"/>
    </source>
</evidence>
<accession>A0A2X2CY33</accession>
<dbReference type="InterPro" id="IPR006977">
    <property type="entry name" value="Yip1_dom"/>
</dbReference>
<reference evidence="7 11" key="2">
    <citation type="submission" date="2020-10" db="EMBL/GenBank/DDBJ databases">
        <title>Genome sequences of Pseudomonas isolates.</title>
        <authorList>
            <person name="Wessels L."/>
            <person name="Reich F."/>
            <person name="Hammerl J."/>
        </authorList>
    </citation>
    <scope>NUCLEOTIDE SEQUENCE [LARGE SCALE GENOMIC DNA]</scope>
    <source>
        <strain evidence="7 11">20-MO00624-0</strain>
    </source>
</reference>
<dbReference type="EMBL" id="JADTXM010000009">
    <property type="protein sequence ID" value="MBH3439898.1"/>
    <property type="molecule type" value="Genomic_DNA"/>
</dbReference>
<dbReference type="RefSeq" id="WP_010795791.1">
    <property type="nucleotide sequence ID" value="NZ_CP044086.1"/>
</dbReference>
<dbReference type="AlphaFoldDB" id="A0A2X2CY33"/>
<dbReference type="Proteomes" id="UP000626180">
    <property type="component" value="Unassembled WGS sequence"/>
</dbReference>
<evidence type="ECO:0000313" key="8">
    <source>
        <dbReference type="EMBL" id="MBH3439898.1"/>
    </source>
</evidence>
<proteinExistence type="predicted"/>
<reference evidence="8 12" key="3">
    <citation type="submission" date="2020-11" db="EMBL/GenBank/DDBJ databases">
        <title>Enhanced detection system for hospital associated transmission using whole genome sequencing surveillance.</title>
        <authorList>
            <person name="Harrison L.H."/>
            <person name="Van Tyne D."/>
            <person name="Marsh J.W."/>
            <person name="Griffith M.P."/>
            <person name="Snyder D.J."/>
            <person name="Cooper V.S."/>
            <person name="Mustapha M."/>
        </authorList>
    </citation>
    <scope>NUCLEOTIDE SEQUENCE [LARGE SCALE GENOMIC DNA]</scope>
    <source>
        <strain evidence="8 12">PSB00013</strain>
    </source>
</reference>
<keyword evidence="4 5" id="KW-0472">Membrane</keyword>
<protein>
    <submittedName>
        <fullName evidence="9">Membrane protein</fullName>
    </submittedName>
    <submittedName>
        <fullName evidence="7">YIP1 family protein</fullName>
    </submittedName>
</protein>
<gene>
    <name evidence="9" type="primary">yohC</name>
    <name evidence="8" type="ORF">I5Q09_14520</name>
    <name evidence="7" type="ORF">IRZ65_17650</name>
    <name evidence="9" type="ORF">NCTC11842_04038</name>
</gene>
<keyword evidence="2 5" id="KW-0812">Transmembrane</keyword>
<evidence type="ECO:0000256" key="4">
    <source>
        <dbReference type="ARBA" id="ARBA00023136"/>
    </source>
</evidence>
<dbReference type="Pfam" id="PF04893">
    <property type="entry name" value="Yip1"/>
    <property type="match status" value="1"/>
</dbReference>
<evidence type="ECO:0000259" key="6">
    <source>
        <dbReference type="Pfam" id="PF04893"/>
    </source>
</evidence>
<comment type="subcellular location">
    <subcellularLocation>
        <location evidence="1">Membrane</location>
        <topology evidence="1">Multi-pass membrane protein</topology>
    </subcellularLocation>
</comment>
<dbReference type="GO" id="GO:0016020">
    <property type="term" value="C:membrane"/>
    <property type="evidence" value="ECO:0007669"/>
    <property type="project" value="UniProtKB-SubCell"/>
</dbReference>
<feature type="transmembrane region" description="Helical" evidence="5">
    <location>
        <begin position="164"/>
        <end position="191"/>
    </location>
</feature>
<evidence type="ECO:0000313" key="7">
    <source>
        <dbReference type="EMBL" id="MBF8642504.1"/>
    </source>
</evidence>
<evidence type="ECO:0000313" key="11">
    <source>
        <dbReference type="Proteomes" id="UP000626180"/>
    </source>
</evidence>
<keyword evidence="3 5" id="KW-1133">Transmembrane helix</keyword>
<evidence type="ECO:0000256" key="3">
    <source>
        <dbReference type="ARBA" id="ARBA00022989"/>
    </source>
</evidence>
<dbReference type="Proteomes" id="UP000250443">
    <property type="component" value="Unassembled WGS sequence"/>
</dbReference>
<evidence type="ECO:0000256" key="1">
    <source>
        <dbReference type="ARBA" id="ARBA00004141"/>
    </source>
</evidence>
<dbReference type="EMBL" id="JADMCD010000010">
    <property type="protein sequence ID" value="MBF8642504.1"/>
    <property type="molecule type" value="Genomic_DNA"/>
</dbReference>